<evidence type="ECO:0000256" key="2">
    <source>
        <dbReference type="ARBA" id="ARBA00022837"/>
    </source>
</evidence>
<evidence type="ECO:0000313" key="6">
    <source>
        <dbReference type="Proteomes" id="UP000250163"/>
    </source>
</evidence>
<feature type="signal peptide" evidence="3">
    <location>
        <begin position="1"/>
        <end position="22"/>
    </location>
</feature>
<dbReference type="KEGG" id="mya:MORIYA_2485"/>
<accession>A0A330LSL6</accession>
<gene>
    <name evidence="5" type="ORF">MORIYA_2485</name>
</gene>
<organism evidence="5 6">
    <name type="scientific">Moritella yayanosii</name>
    <dbReference type="NCBI Taxonomy" id="69539"/>
    <lineage>
        <taxon>Bacteria</taxon>
        <taxon>Pseudomonadati</taxon>
        <taxon>Pseudomonadota</taxon>
        <taxon>Gammaproteobacteria</taxon>
        <taxon>Alteromonadales</taxon>
        <taxon>Moritellaceae</taxon>
        <taxon>Moritella</taxon>
    </lineage>
</organism>
<feature type="chain" id="PRO_5016265275" evidence="3">
    <location>
        <begin position="23"/>
        <end position="1336"/>
    </location>
</feature>
<evidence type="ECO:0000313" key="5">
    <source>
        <dbReference type="EMBL" id="SQD78961.1"/>
    </source>
</evidence>
<name>A0A330LSL6_9GAMM</name>
<protein>
    <submittedName>
        <fullName evidence="5">Putative type IV assembly protein</fullName>
    </submittedName>
</protein>
<dbReference type="GO" id="GO:0046872">
    <property type="term" value="F:metal ion binding"/>
    <property type="evidence" value="ECO:0007669"/>
    <property type="project" value="UniProtKB-KW"/>
</dbReference>
<feature type="domain" description="PilY1 beta-propeller" evidence="4">
    <location>
        <begin position="811"/>
        <end position="1060"/>
    </location>
</feature>
<evidence type="ECO:0000256" key="3">
    <source>
        <dbReference type="SAM" id="SignalP"/>
    </source>
</evidence>
<keyword evidence="2" id="KW-0106">Calcium</keyword>
<proteinExistence type="predicted"/>
<dbReference type="InterPro" id="IPR008707">
    <property type="entry name" value="B-propeller_PilY1"/>
</dbReference>
<evidence type="ECO:0000259" key="4">
    <source>
        <dbReference type="Pfam" id="PF05567"/>
    </source>
</evidence>
<reference evidence="6" key="1">
    <citation type="submission" date="2018-05" db="EMBL/GenBank/DDBJ databases">
        <authorList>
            <person name="Cea G.-C."/>
            <person name="William W."/>
        </authorList>
    </citation>
    <scope>NUCLEOTIDE SEQUENCE [LARGE SCALE GENOMIC DNA]</scope>
    <source>
        <strain evidence="6">DB21MT 5</strain>
    </source>
</reference>
<dbReference type="Proteomes" id="UP000250163">
    <property type="component" value="Chromosome MORIYA"/>
</dbReference>
<dbReference type="Gene3D" id="3.40.50.410">
    <property type="entry name" value="von Willebrand factor, type A domain"/>
    <property type="match status" value="1"/>
</dbReference>
<sequence length="1336" mass="147018">MKRIFKPVSVILFAISSLSVIADESEIYQAELKNREPQVLIILDTSSHMKDKVDYPYPNRYDPHIAYPPVSDTLGEKLADNLFGDEFYYYSKAAAATNLEHDSLVTIAKEGLANPETALNPTYTSFVNTIPRLGSNDKFESVEMNCYSALEDLDGALGAFGNSYKRWLHYSSSLFTGIRYKWLELAEESDIFYNYVECAKDIDNSVIKNPGYEHNQIISRPEGDYQGTDVNGDDIYSGDGVNDNYAEDSNRQGYPVADAERILDLTNLGNGTLDSIWNAGYGSTPYPITGSEYKAYVYSENLVKWAELAKNGSVVDGNFMLSNLQIAKKVILDLMLDTTDIKTGLEVFNSNEGYKTWSKIANNHGGRILSGIQTYDTNSARVLKDKVGDILTTRMNRSALCESLYEGYLYLYGKQIKYGDKFSLLSRPNRDRSVEEGDRNNRKYINPLMEWSQTCQTEAYIIIVSPGYHDVTDSPFNFFDCVGPIDAHDHDDDANSDIMSLPNADVSKAVEMADIDCKKNYMPVLSHWLATNDMNPSTPDVTERIITYTVGIGTVDESGNTRIPAANENLLDKTAKGGGGKYYRASDANALKTQLLNAFADIRARQNSTASNVGTSIDSSYATQNSDNVYYSMFEANVTSRWMGNLKKFKVTDAGVLSAWSEPATSTAAPVFKAALASTASGASSTTYFKNSVYSGWSTSNKTNSIKSGGVVEAYSLRSPVSGASATFNPRKIYFNNDDLTEPLVDLNIANLKEAYGLSADEDRELAIKLGIEVDVNDSDDEIRQHVAENINWLLGIDATGQEYRKDIFGDPMHSSPLVIQFGTSTNPAYPQIFIGTNAGFFHAFEDKGRTVEEKWAFIPINKLKYALSLRASGVLAAGVQREYGVDGSAVDIEYFDSTQAKHLVTFGMRRGGSAYYTLDLGKGTEPPSLKWSVDSTTPGFTELGQTWSKPVVTKVFQSSNESDNSKPVLIFSGGYDPRKDTCTTDDCSGKDTKGRAIYVVDALTGDIVESFTSADSNPSNHSFKDSIASQVAVLDSDGDGYTDRIYVGDTGGNIYRIDMPAILNTLGTSVDKTKWRVRKLANLGGDGKDDRRFFNAPSIVRARDGLNLYDGILLGSGDITRPNSDKSVQNYFYNIKDSDIYPIVWGDKVGEKPLISPIGGDDLAKISYSTPVLDPNNEDITPLSIPIDSENNINGWQFKLNEDDAADGILGGEKSLGNAVVINGVVHFNTYTPFTSDYIVTAEQCVFNQSGNSHYYQVNMNTGKIKFYRRLSNVIAKDLTVHARIYDGKSVLRILGAGKGDTTDIGGVPTPTGTIDTEVTLSPRPIYRYFNEAAL</sequence>
<dbReference type="Pfam" id="PF05567">
    <property type="entry name" value="T4P_PilY1"/>
    <property type="match status" value="1"/>
</dbReference>
<dbReference type="EMBL" id="LS483250">
    <property type="protein sequence ID" value="SQD78961.1"/>
    <property type="molecule type" value="Genomic_DNA"/>
</dbReference>
<keyword evidence="3" id="KW-0732">Signal</keyword>
<keyword evidence="6" id="KW-1185">Reference proteome</keyword>
<dbReference type="OrthoDB" id="7156875at2"/>
<dbReference type="InterPro" id="IPR036465">
    <property type="entry name" value="vWFA_dom_sf"/>
</dbReference>
<dbReference type="RefSeq" id="WP_112715350.1">
    <property type="nucleotide sequence ID" value="NZ_LS483250.1"/>
</dbReference>
<evidence type="ECO:0000256" key="1">
    <source>
        <dbReference type="ARBA" id="ARBA00022723"/>
    </source>
</evidence>
<keyword evidence="1" id="KW-0479">Metal-binding</keyword>